<sequence length="78" mass="8527">MKIAFVITFLLAALNIVTGNSFSWWVVAMPYIFVYSKIMVIAGVNLVLAILLFVFAALNGEAGSTWKAMKEGVKEGLK</sequence>
<keyword evidence="3" id="KW-1185">Reference proteome</keyword>
<organism evidence="2 3">
    <name type="scientific">Klebsiella phage Matisse</name>
    <dbReference type="NCBI Taxonomy" id="1675607"/>
    <lineage>
        <taxon>Viruses</taxon>
        <taxon>Duplodnaviria</taxon>
        <taxon>Heunggongvirae</taxon>
        <taxon>Uroviricota</taxon>
        <taxon>Caudoviricetes</taxon>
        <taxon>Pantevenvirales</taxon>
        <taxon>Straboviridae</taxon>
        <taxon>Slopekvirus</taxon>
        <taxon>Slopekvirus matisse</taxon>
    </lineage>
</organism>
<reference evidence="2 3" key="1">
    <citation type="journal article" date="2015" name="Genome Announc.">
        <title>Complete Genome Sequence of Carbapenemase-Producing Klebsiella pneumoniae Myophage Matisse.</title>
        <authorList>
            <person name="Provasek V.E."/>
            <person name="Lessor L.E."/>
            <person name="Cahill J.L."/>
            <person name="Rasche E.S."/>
            <person name="Kuty Everett G.F."/>
        </authorList>
    </citation>
    <scope>NUCLEOTIDE SEQUENCE [LARGE SCALE GENOMIC DNA]</scope>
</reference>
<dbReference type="KEGG" id="vg:26613214"/>
<protein>
    <submittedName>
        <fullName evidence="2">Uncharacterized protein</fullName>
    </submittedName>
</protein>
<dbReference type="Proteomes" id="UP000203408">
    <property type="component" value="Segment"/>
</dbReference>
<name>A0A0K1LP32_9CAUD</name>
<gene>
    <name evidence="2" type="ORF">CPT_Matisse32</name>
</gene>
<dbReference type="EMBL" id="KT001918">
    <property type="protein sequence ID" value="AKU44336.1"/>
    <property type="molecule type" value="Genomic_DNA"/>
</dbReference>
<proteinExistence type="predicted"/>
<evidence type="ECO:0000313" key="3">
    <source>
        <dbReference type="Proteomes" id="UP000203408"/>
    </source>
</evidence>
<dbReference type="GeneID" id="26613214"/>
<accession>A0A0K1LP32</accession>
<keyword evidence="1" id="KW-0472">Membrane</keyword>
<evidence type="ECO:0000256" key="1">
    <source>
        <dbReference type="SAM" id="Phobius"/>
    </source>
</evidence>
<dbReference type="RefSeq" id="YP_009194276.1">
    <property type="nucleotide sequence ID" value="NC_028750.1"/>
</dbReference>
<keyword evidence="1" id="KW-1133">Transmembrane helix</keyword>
<keyword evidence="1" id="KW-0812">Transmembrane</keyword>
<feature type="transmembrane region" description="Helical" evidence="1">
    <location>
        <begin position="35"/>
        <end position="58"/>
    </location>
</feature>
<evidence type="ECO:0000313" key="2">
    <source>
        <dbReference type="EMBL" id="AKU44336.1"/>
    </source>
</evidence>